<evidence type="ECO:0000256" key="9">
    <source>
        <dbReference type="ARBA" id="ARBA00022833"/>
    </source>
</evidence>
<comment type="function">
    <text evidence="11">Phosphorylates Ins(1,3,4,5,6)P5 at position 2 to form Ins(1,2,3,4,5,6)P6 (InsP6 or phytate). Phytate is a regulator of intracellular signaling, a highly abundant animal antinutrient, and a phosphate store in plant seeds. Also phosphorylates Ins(1,3,4,6)P4 and Ins(1,4,5,6)P4 to produce Ins(1,2,3,4,6)P5 and Ins(1,2,4,5,6)P5.</text>
</comment>
<keyword evidence="5 12" id="KW-0808">Transferase</keyword>
<protein>
    <recommendedName>
        <fullName evidence="4 12">Inositol-pentakisphosphate 2-kinase</fullName>
        <ecNumber evidence="4 12">2.7.1.158</ecNumber>
    </recommendedName>
</protein>
<dbReference type="GO" id="GO:0035299">
    <property type="term" value="F:inositol-1,3,4,5,6-pentakisphosphate 2-kinase activity"/>
    <property type="evidence" value="ECO:0007669"/>
    <property type="project" value="UniProtKB-EC"/>
</dbReference>
<evidence type="ECO:0000256" key="4">
    <source>
        <dbReference type="ARBA" id="ARBA00012023"/>
    </source>
</evidence>
<dbReference type="FunFam" id="3.30.200.110:FF:000002">
    <property type="entry name" value="Inositol-pentakisphosphate 2-kinase"/>
    <property type="match status" value="1"/>
</dbReference>
<comment type="caution">
    <text evidence="13">The sequence shown here is derived from an EMBL/GenBank/DDBJ whole genome shotgun (WGS) entry which is preliminary data.</text>
</comment>
<keyword evidence="9" id="KW-0862">Zinc</keyword>
<reference evidence="13 14" key="1">
    <citation type="submission" date="2024-01" db="EMBL/GenBank/DDBJ databases">
        <title>The genomes of 5 underutilized Papilionoideae crops provide insights into root nodulation and disease resistance.</title>
        <authorList>
            <person name="Yuan L."/>
        </authorList>
    </citation>
    <scope>NUCLEOTIDE SEQUENCE [LARGE SCALE GENOMIC DNA]</scope>
    <source>
        <strain evidence="13">LY-2023</strain>
        <tissue evidence="13">Leaf</tissue>
    </source>
</reference>
<sequence>MEVVLGKKDAAEWIYRGEGAANLVLAYTGSSPSFIGKVMRIRKAPRNGAQSMSMRSPSAMTALERLLWKDFDELISSPDNDIACQLFVHNVMMPLLGSEFVDAGILVQVSREFLELAEKNVICQRPVWRVDSAQVDMDRDSVLLMSDHSLFTHGNQGSSPCISVEIKPKCGFLPFSRFISEETDIKKRITRFQMHQALKLHRGEISLLSEYDPLDLFSGSKERIHKAIKDLFTTPQNNFRVFMNGSLIFGGLGGGAEDTNFCIAEAFEVALKSIIQADDGMCTENLLTLVTEAVQKSGVLHRLLEVQKLDNVDIEGAIHAYYDITNQQCTLCRELSEEQVTRYTSLHSSLMDESLRIVKDYLIAATAKDCSLMMSFRPRKEADSISLSSSIYLESTKQTFDFKVYFIDLDLKRMSKMEEYYELDKKVVSCYKEMVKMDQGRNSQTCKHLKLHTEI</sequence>
<evidence type="ECO:0000256" key="3">
    <source>
        <dbReference type="ARBA" id="ARBA00007229"/>
    </source>
</evidence>
<organism evidence="13 14">
    <name type="scientific">Clitoria ternatea</name>
    <name type="common">Butterfly pea</name>
    <dbReference type="NCBI Taxonomy" id="43366"/>
    <lineage>
        <taxon>Eukaryota</taxon>
        <taxon>Viridiplantae</taxon>
        <taxon>Streptophyta</taxon>
        <taxon>Embryophyta</taxon>
        <taxon>Tracheophyta</taxon>
        <taxon>Spermatophyta</taxon>
        <taxon>Magnoliopsida</taxon>
        <taxon>eudicotyledons</taxon>
        <taxon>Gunneridae</taxon>
        <taxon>Pentapetalae</taxon>
        <taxon>rosids</taxon>
        <taxon>fabids</taxon>
        <taxon>Fabales</taxon>
        <taxon>Fabaceae</taxon>
        <taxon>Papilionoideae</taxon>
        <taxon>50 kb inversion clade</taxon>
        <taxon>NPAAA clade</taxon>
        <taxon>indigoferoid/millettioid clade</taxon>
        <taxon>Phaseoleae</taxon>
        <taxon>Clitoria</taxon>
    </lineage>
</organism>
<dbReference type="GO" id="GO:0046872">
    <property type="term" value="F:metal ion binding"/>
    <property type="evidence" value="ECO:0007669"/>
    <property type="project" value="UniProtKB-KW"/>
</dbReference>
<evidence type="ECO:0000256" key="12">
    <source>
        <dbReference type="RuleBase" id="RU364126"/>
    </source>
</evidence>
<evidence type="ECO:0000256" key="6">
    <source>
        <dbReference type="ARBA" id="ARBA00022723"/>
    </source>
</evidence>
<evidence type="ECO:0000313" key="14">
    <source>
        <dbReference type="Proteomes" id="UP001359559"/>
    </source>
</evidence>
<dbReference type="AlphaFoldDB" id="A0AAN9K673"/>
<keyword evidence="7 12" id="KW-0547">Nucleotide-binding</keyword>
<comment type="catalytic activity">
    <reaction evidence="1 12">
        <text>1D-myo-inositol 1,3,4,5,6-pentakisphosphate + ATP = 1D-myo-inositol hexakisphosphate + ADP + H(+)</text>
        <dbReference type="Rhea" id="RHEA:20313"/>
        <dbReference type="ChEBI" id="CHEBI:15378"/>
        <dbReference type="ChEBI" id="CHEBI:30616"/>
        <dbReference type="ChEBI" id="CHEBI:57733"/>
        <dbReference type="ChEBI" id="CHEBI:58130"/>
        <dbReference type="ChEBI" id="CHEBI:456216"/>
        <dbReference type="EC" id="2.7.1.158"/>
    </reaction>
</comment>
<dbReference type="Gene3D" id="3.30.200.110">
    <property type="entry name" value="Inositol-pentakisphosphate 2-kinase, N-lobe"/>
    <property type="match status" value="1"/>
</dbReference>
<keyword evidence="10 12" id="KW-0067">ATP-binding</keyword>
<dbReference type="GO" id="GO:0032958">
    <property type="term" value="P:inositol phosphate biosynthetic process"/>
    <property type="evidence" value="ECO:0007669"/>
    <property type="project" value="TreeGrafter"/>
</dbReference>
<evidence type="ECO:0000256" key="5">
    <source>
        <dbReference type="ARBA" id="ARBA00022679"/>
    </source>
</evidence>
<dbReference type="Pfam" id="PF06090">
    <property type="entry name" value="Ins_P5_2-kin"/>
    <property type="match status" value="1"/>
</dbReference>
<evidence type="ECO:0000256" key="1">
    <source>
        <dbReference type="ARBA" id="ARBA00001774"/>
    </source>
</evidence>
<comment type="domain">
    <text evidence="12">The EXKPK motif is conserved in inositol-pentakisphosphate 2-kinases of both family 1 and 2.</text>
</comment>
<dbReference type="PANTHER" id="PTHR14456">
    <property type="entry name" value="INOSITOL POLYPHOSPHATE KINASE 1"/>
    <property type="match status" value="1"/>
</dbReference>
<dbReference type="EC" id="2.7.1.158" evidence="4 12"/>
<evidence type="ECO:0000256" key="8">
    <source>
        <dbReference type="ARBA" id="ARBA00022777"/>
    </source>
</evidence>
<comment type="similarity">
    <text evidence="3">Belongs to the IPK1 type 2 family.</text>
</comment>
<evidence type="ECO:0000256" key="2">
    <source>
        <dbReference type="ARBA" id="ARBA00001947"/>
    </source>
</evidence>
<keyword evidence="8 12" id="KW-0418">Kinase</keyword>
<proteinExistence type="inferred from homology"/>
<keyword evidence="6" id="KW-0479">Metal-binding</keyword>
<comment type="cofactor">
    <cofactor evidence="2">
        <name>Zn(2+)</name>
        <dbReference type="ChEBI" id="CHEBI:29105"/>
    </cofactor>
</comment>
<dbReference type="InterPro" id="IPR043001">
    <property type="entry name" value="IP5_2-K_N_lobe"/>
</dbReference>
<dbReference type="InterPro" id="IPR009286">
    <property type="entry name" value="Ins_P5_2-kin"/>
</dbReference>
<evidence type="ECO:0000313" key="13">
    <source>
        <dbReference type="EMBL" id="KAK7310919.1"/>
    </source>
</evidence>
<gene>
    <name evidence="13" type="ORF">RJT34_08718</name>
</gene>
<evidence type="ECO:0000256" key="11">
    <source>
        <dbReference type="ARBA" id="ARBA00056211"/>
    </source>
</evidence>
<evidence type="ECO:0000256" key="7">
    <source>
        <dbReference type="ARBA" id="ARBA00022741"/>
    </source>
</evidence>
<dbReference type="GO" id="GO:0005634">
    <property type="term" value="C:nucleus"/>
    <property type="evidence" value="ECO:0007669"/>
    <property type="project" value="TreeGrafter"/>
</dbReference>
<dbReference type="GO" id="GO:0005524">
    <property type="term" value="F:ATP binding"/>
    <property type="evidence" value="ECO:0007669"/>
    <property type="project" value="UniProtKB-KW"/>
</dbReference>
<dbReference type="PANTHER" id="PTHR14456:SF2">
    <property type="entry name" value="INOSITOL-PENTAKISPHOSPHATE 2-KINASE"/>
    <property type="match status" value="1"/>
</dbReference>
<dbReference type="Proteomes" id="UP001359559">
    <property type="component" value="Unassembled WGS sequence"/>
</dbReference>
<evidence type="ECO:0000256" key="10">
    <source>
        <dbReference type="ARBA" id="ARBA00022840"/>
    </source>
</evidence>
<accession>A0AAN9K673</accession>
<dbReference type="EMBL" id="JAYKXN010000002">
    <property type="protein sequence ID" value="KAK7310919.1"/>
    <property type="molecule type" value="Genomic_DNA"/>
</dbReference>
<name>A0AAN9K673_CLITE</name>
<keyword evidence="14" id="KW-1185">Reference proteome</keyword>